<organism evidence="5 6">
    <name type="scientific">Streptomyces hyderabadensis</name>
    <dbReference type="NCBI Taxonomy" id="598549"/>
    <lineage>
        <taxon>Bacteria</taxon>
        <taxon>Bacillati</taxon>
        <taxon>Actinomycetota</taxon>
        <taxon>Actinomycetes</taxon>
        <taxon>Kitasatosporales</taxon>
        <taxon>Streptomycetaceae</taxon>
        <taxon>Streptomyces</taxon>
    </lineage>
</organism>
<proteinExistence type="predicted"/>
<comment type="cofactor">
    <cofactor evidence="1">
        <name>Mg(2+)</name>
        <dbReference type="ChEBI" id="CHEBI:18420"/>
    </cofactor>
</comment>
<name>A0ABP9HLT2_9ACTN</name>
<dbReference type="PANTHER" id="PTHR13794:SF58">
    <property type="entry name" value="MITOCHONDRIAL ENOLASE SUPERFAMILY MEMBER 1"/>
    <property type="match status" value="1"/>
</dbReference>
<dbReference type="Gene3D" id="3.20.20.120">
    <property type="entry name" value="Enolase-like C-terminal domain"/>
    <property type="match status" value="1"/>
</dbReference>
<keyword evidence="2" id="KW-0479">Metal-binding</keyword>
<reference evidence="6" key="1">
    <citation type="journal article" date="2019" name="Int. J. Syst. Evol. Microbiol.">
        <title>The Global Catalogue of Microorganisms (GCM) 10K type strain sequencing project: providing services to taxonomists for standard genome sequencing and annotation.</title>
        <authorList>
            <consortium name="The Broad Institute Genomics Platform"/>
            <consortium name="The Broad Institute Genome Sequencing Center for Infectious Disease"/>
            <person name="Wu L."/>
            <person name="Ma J."/>
        </authorList>
    </citation>
    <scope>NUCLEOTIDE SEQUENCE [LARGE SCALE GENOMIC DNA]</scope>
    <source>
        <strain evidence="6">JCM 17657</strain>
    </source>
</reference>
<dbReference type="Pfam" id="PF13378">
    <property type="entry name" value="MR_MLE_C"/>
    <property type="match status" value="1"/>
</dbReference>
<evidence type="ECO:0000256" key="3">
    <source>
        <dbReference type="ARBA" id="ARBA00022842"/>
    </source>
</evidence>
<accession>A0ABP9HLT2</accession>
<sequence>MTSLTGPETGALAGCVVDAVDVHAFEIPTDGPGGREQDGTLEWDATTLVLVRVHAGGRTGLGYTYGDVSVASFVRSVLTPVVEGAPVSSPPALWERMGARMRNAGRPGVGAMARSAVDVALWDLKARLLGLPLVHLLPAHHDRVPVYGSGGFTNYPLDRLTDQLAGWVGQGIGRVKLKTSRDPDADPRRLSAVRRAVGGETELFTDANGALGRKEALYWAHRFHDEWDVRWFEEPVGSADLAGLRMLRERGPARLEITAGEYAFTAQDFANLTEGPEPAVDCLQADVTRCGGITGVLEVAGLSAVRHLDLSAHCAPAVSAHAFCAVRRLRHLEYFHDHVRVERLLFEGTLSPAGGALRPDTSRPGLGLEVRWADAEPYRVHGERPPH</sequence>
<dbReference type="InterPro" id="IPR046945">
    <property type="entry name" value="RHMD-like"/>
</dbReference>
<dbReference type="InterPro" id="IPR029065">
    <property type="entry name" value="Enolase_C-like"/>
</dbReference>
<dbReference type="SMART" id="SM00922">
    <property type="entry name" value="MR_MLE"/>
    <property type="match status" value="1"/>
</dbReference>
<evidence type="ECO:0000313" key="5">
    <source>
        <dbReference type="EMBL" id="GAA4973485.1"/>
    </source>
</evidence>
<dbReference type="Gene3D" id="3.30.390.10">
    <property type="entry name" value="Enolase-like, N-terminal domain"/>
    <property type="match status" value="1"/>
</dbReference>
<dbReference type="CDD" id="cd03328">
    <property type="entry name" value="MR_like_3"/>
    <property type="match status" value="1"/>
</dbReference>
<keyword evidence="6" id="KW-1185">Reference proteome</keyword>
<evidence type="ECO:0000256" key="1">
    <source>
        <dbReference type="ARBA" id="ARBA00001946"/>
    </source>
</evidence>
<dbReference type="Pfam" id="PF02746">
    <property type="entry name" value="MR_MLE_N"/>
    <property type="match status" value="1"/>
</dbReference>
<dbReference type="InterPro" id="IPR036849">
    <property type="entry name" value="Enolase-like_C_sf"/>
</dbReference>
<keyword evidence="3" id="KW-0460">Magnesium</keyword>
<dbReference type="SFLD" id="SFLDS00001">
    <property type="entry name" value="Enolase"/>
    <property type="match status" value="1"/>
</dbReference>
<evidence type="ECO:0000259" key="4">
    <source>
        <dbReference type="SMART" id="SM00922"/>
    </source>
</evidence>
<dbReference type="SFLD" id="SFLDG00179">
    <property type="entry name" value="mandelate_racemase"/>
    <property type="match status" value="1"/>
</dbReference>
<feature type="domain" description="Mandelate racemase/muconate lactonizing enzyme C-terminal" evidence="4">
    <location>
        <begin position="157"/>
        <end position="254"/>
    </location>
</feature>
<dbReference type="EMBL" id="BAABIV010000003">
    <property type="protein sequence ID" value="GAA4973485.1"/>
    <property type="molecule type" value="Genomic_DNA"/>
</dbReference>
<dbReference type="SUPFAM" id="SSF51604">
    <property type="entry name" value="Enolase C-terminal domain-like"/>
    <property type="match status" value="1"/>
</dbReference>
<gene>
    <name evidence="5" type="ORF">GCM10023257_07350</name>
</gene>
<dbReference type="InterPro" id="IPR013341">
    <property type="entry name" value="Mandelate_racemase_N_dom"/>
</dbReference>
<dbReference type="PANTHER" id="PTHR13794">
    <property type="entry name" value="ENOLASE SUPERFAMILY, MANDELATE RACEMASE"/>
    <property type="match status" value="1"/>
</dbReference>
<evidence type="ECO:0000256" key="2">
    <source>
        <dbReference type="ARBA" id="ARBA00022723"/>
    </source>
</evidence>
<dbReference type="Proteomes" id="UP001500610">
    <property type="component" value="Unassembled WGS sequence"/>
</dbReference>
<dbReference type="SUPFAM" id="SSF54826">
    <property type="entry name" value="Enolase N-terminal domain-like"/>
    <property type="match status" value="1"/>
</dbReference>
<evidence type="ECO:0000313" key="6">
    <source>
        <dbReference type="Proteomes" id="UP001500610"/>
    </source>
</evidence>
<protein>
    <submittedName>
        <fullName evidence="5">Enolase C-terminal domain-like protein</fullName>
    </submittedName>
</protein>
<dbReference type="RefSeq" id="WP_226026433.1">
    <property type="nucleotide sequence ID" value="NZ_BAABIV010000003.1"/>
</dbReference>
<dbReference type="InterPro" id="IPR029017">
    <property type="entry name" value="Enolase-like_N"/>
</dbReference>
<dbReference type="InterPro" id="IPR013342">
    <property type="entry name" value="Mandelate_racemase_C"/>
</dbReference>
<comment type="caution">
    <text evidence="5">The sequence shown here is derived from an EMBL/GenBank/DDBJ whole genome shotgun (WGS) entry which is preliminary data.</text>
</comment>